<feature type="chain" id="PRO_5046698501" evidence="1">
    <location>
        <begin position="34"/>
        <end position="170"/>
    </location>
</feature>
<dbReference type="EMBL" id="JAEHSL010000051">
    <property type="protein sequence ID" value="MBI6183629.1"/>
    <property type="molecule type" value="Genomic_DNA"/>
</dbReference>
<name>A0ABS0U078_SERPR</name>
<dbReference type="RefSeq" id="WP_198642734.1">
    <property type="nucleotide sequence ID" value="NZ_JAEHSL010000051.1"/>
</dbReference>
<evidence type="ECO:0000259" key="2">
    <source>
        <dbReference type="Pfam" id="PF00419"/>
    </source>
</evidence>
<keyword evidence="1" id="KW-0732">Signal</keyword>
<dbReference type="InterPro" id="IPR008966">
    <property type="entry name" value="Adhesion_dom_sf"/>
</dbReference>
<organism evidence="3 4">
    <name type="scientific">Serratia proteamaculans</name>
    <dbReference type="NCBI Taxonomy" id="28151"/>
    <lineage>
        <taxon>Bacteria</taxon>
        <taxon>Pseudomonadati</taxon>
        <taxon>Pseudomonadota</taxon>
        <taxon>Gammaproteobacteria</taxon>
        <taxon>Enterobacterales</taxon>
        <taxon>Yersiniaceae</taxon>
        <taxon>Serratia</taxon>
    </lineage>
</organism>
<comment type="caution">
    <text evidence="3">The sequence shown here is derived from an EMBL/GenBank/DDBJ whole genome shotgun (WGS) entry which is preliminary data.</text>
</comment>
<dbReference type="Gene3D" id="2.60.40.1090">
    <property type="entry name" value="Fimbrial-type adhesion domain"/>
    <property type="match status" value="1"/>
</dbReference>
<evidence type="ECO:0000313" key="3">
    <source>
        <dbReference type="EMBL" id="MBI6183629.1"/>
    </source>
</evidence>
<dbReference type="InterPro" id="IPR036937">
    <property type="entry name" value="Adhesion_dom_fimbrial_sf"/>
</dbReference>
<dbReference type="InterPro" id="IPR005430">
    <property type="entry name" value="P_pili_tip_PapF"/>
</dbReference>
<keyword evidence="4" id="KW-1185">Reference proteome</keyword>
<dbReference type="Pfam" id="PF00419">
    <property type="entry name" value="Fimbrial"/>
    <property type="match status" value="1"/>
</dbReference>
<dbReference type="PRINTS" id="PR01613">
    <property type="entry name" value="FIMBRIALPAPF"/>
</dbReference>
<dbReference type="SUPFAM" id="SSF49401">
    <property type="entry name" value="Bacterial adhesins"/>
    <property type="match status" value="1"/>
</dbReference>
<feature type="signal peptide" evidence="1">
    <location>
        <begin position="1"/>
        <end position="33"/>
    </location>
</feature>
<protein>
    <submittedName>
        <fullName evidence="3">Fimbrial protein</fullName>
    </submittedName>
</protein>
<evidence type="ECO:0000256" key="1">
    <source>
        <dbReference type="SAM" id="SignalP"/>
    </source>
</evidence>
<reference evidence="3 4" key="1">
    <citation type="submission" date="2020-12" db="EMBL/GenBank/DDBJ databases">
        <title>Enhanced detection system for hospital associated transmission using whole genome sequencing surveillance.</title>
        <authorList>
            <person name="Harrison L.H."/>
            <person name="Van Tyne D."/>
            <person name="Marsh J.W."/>
            <person name="Griffith M.P."/>
            <person name="Snyder D.J."/>
            <person name="Cooper V.S."/>
            <person name="Mustapha M."/>
        </authorList>
    </citation>
    <scope>NUCLEOTIDE SEQUENCE [LARGE SCALE GENOMIC DNA]</scope>
    <source>
        <strain evidence="3 4">SER00238</strain>
    </source>
</reference>
<evidence type="ECO:0000313" key="4">
    <source>
        <dbReference type="Proteomes" id="UP000639004"/>
    </source>
</evidence>
<dbReference type="InterPro" id="IPR000259">
    <property type="entry name" value="Adhesion_dom_fimbrial"/>
</dbReference>
<dbReference type="Proteomes" id="UP000639004">
    <property type="component" value="Unassembled WGS sequence"/>
</dbReference>
<dbReference type="PANTHER" id="PTHR33420:SF34">
    <property type="entry name" value="MINOR FIMBRIAL SUBUNIT"/>
    <property type="match status" value="1"/>
</dbReference>
<feature type="domain" description="Fimbrial-type adhesion" evidence="2">
    <location>
        <begin position="39"/>
        <end position="170"/>
    </location>
</feature>
<accession>A0ABS0U078</accession>
<proteinExistence type="predicted"/>
<dbReference type="InterPro" id="IPR050263">
    <property type="entry name" value="Bact_Fimbrial_Adh_Pro"/>
</dbReference>
<gene>
    <name evidence="3" type="ORF">JEQ07_24945</name>
</gene>
<sequence>MKYHFNLTRYFIVLNRNAVAFLFCAAAPPLANAATNVTVSVTVLETPPCVINDNRTIEVDFGEILTVSVNGSNYMKDVDYSLACSDGKSNAMRMKVQGNATPFDASALQTNISDFGVALRANGQTLNVNSWLKFTYPDKPQLQAVPVKRAGKKLPGGTFTAGATLLVAYQ</sequence>
<dbReference type="PANTHER" id="PTHR33420">
    <property type="entry name" value="FIMBRIAL SUBUNIT ELFA-RELATED"/>
    <property type="match status" value="1"/>
</dbReference>